<dbReference type="HOGENOM" id="CLU_1717491_0_0_1"/>
<evidence type="ECO:0000256" key="1">
    <source>
        <dbReference type="ARBA" id="ARBA00005823"/>
    </source>
</evidence>
<reference evidence="4" key="2">
    <citation type="submission" date="2025-09" db="UniProtKB">
        <authorList>
            <consortium name="Ensembl"/>
        </authorList>
    </citation>
    <scope>IDENTIFICATION</scope>
</reference>
<dbReference type="InterPro" id="IPR052095">
    <property type="entry name" value="UNC-13_domain"/>
</dbReference>
<dbReference type="InterPro" id="IPR035892">
    <property type="entry name" value="C2_domain_sf"/>
</dbReference>
<organism evidence="4">
    <name type="scientific">Petromyzon marinus</name>
    <name type="common">Sea lamprey</name>
    <dbReference type="NCBI Taxonomy" id="7757"/>
    <lineage>
        <taxon>Eukaryota</taxon>
        <taxon>Metazoa</taxon>
        <taxon>Chordata</taxon>
        <taxon>Craniata</taxon>
        <taxon>Vertebrata</taxon>
        <taxon>Cyclostomata</taxon>
        <taxon>Hyperoartia</taxon>
        <taxon>Petromyzontiformes</taxon>
        <taxon>Petromyzontidae</taxon>
        <taxon>Petromyzon</taxon>
    </lineage>
</organism>
<reference evidence="4" key="1">
    <citation type="submission" date="2025-08" db="UniProtKB">
        <authorList>
            <consortium name="Ensembl"/>
        </authorList>
    </citation>
    <scope>IDENTIFICATION</scope>
</reference>
<protein>
    <recommendedName>
        <fullName evidence="3">C2 domain-containing protein</fullName>
    </recommendedName>
</protein>
<name>S4RVG9_PETMA</name>
<evidence type="ECO:0000313" key="4">
    <source>
        <dbReference type="Ensembl" id="ENSPMAP00000009209.1"/>
    </source>
</evidence>
<dbReference type="InterPro" id="IPR000008">
    <property type="entry name" value="C2_dom"/>
</dbReference>
<proteinExistence type="inferred from homology"/>
<feature type="domain" description="C2" evidence="3">
    <location>
        <begin position="44"/>
        <end position="153"/>
    </location>
</feature>
<accession>S4RVG9</accession>
<dbReference type="PANTHER" id="PTHR45999:SF4">
    <property type="entry name" value="UNC-13-4A, ISOFORM B"/>
    <property type="match status" value="1"/>
</dbReference>
<dbReference type="Pfam" id="PF00168">
    <property type="entry name" value="C2"/>
    <property type="match status" value="1"/>
</dbReference>
<dbReference type="SUPFAM" id="SSF49562">
    <property type="entry name" value="C2 domain (Calcium/lipid-binding domain, CaLB)"/>
    <property type="match status" value="1"/>
</dbReference>
<dbReference type="GO" id="GO:0006887">
    <property type="term" value="P:exocytosis"/>
    <property type="evidence" value="ECO:0007669"/>
    <property type="project" value="UniProtKB-KW"/>
</dbReference>
<comment type="similarity">
    <text evidence="1">Belongs to the unc-13 family.</text>
</comment>
<dbReference type="STRING" id="7757.ENSPMAP00000009209"/>
<sequence>PPPQDLLYEDVLYTLVHQPDVKKKPTHTKELMWHLQKVFDKSASDHESILKKVESAEAPTFSLKVTVSSAHKLEPKDTDGTNSPYCTLGIVHGVADASKMTEDMLFEADLLEKTNRQQKTLEPVWNETFLLYVSPWRPLMETELTPPNAIRCL</sequence>
<dbReference type="PANTHER" id="PTHR45999">
    <property type="entry name" value="UNC-13-4A, ISOFORM B"/>
    <property type="match status" value="1"/>
</dbReference>
<dbReference type="PROSITE" id="PS50004">
    <property type="entry name" value="C2"/>
    <property type="match status" value="1"/>
</dbReference>
<dbReference type="GO" id="GO:0099503">
    <property type="term" value="C:secretory vesicle"/>
    <property type="evidence" value="ECO:0007669"/>
    <property type="project" value="TreeGrafter"/>
</dbReference>
<dbReference type="Ensembl" id="ENSPMAT00000009249.1">
    <property type="protein sequence ID" value="ENSPMAP00000009209.1"/>
    <property type="gene ID" value="ENSPMAG00000008365.1"/>
</dbReference>
<dbReference type="Gene3D" id="2.60.40.150">
    <property type="entry name" value="C2 domain"/>
    <property type="match status" value="1"/>
</dbReference>
<evidence type="ECO:0000256" key="2">
    <source>
        <dbReference type="ARBA" id="ARBA00022483"/>
    </source>
</evidence>
<dbReference type="OMA" id="WRPLMET"/>
<dbReference type="AlphaFoldDB" id="S4RVG9"/>
<evidence type="ECO:0000259" key="3">
    <source>
        <dbReference type="PROSITE" id="PS50004"/>
    </source>
</evidence>
<keyword evidence="2" id="KW-0268">Exocytosis</keyword>